<dbReference type="AlphaFoldDB" id="A0A4S4LZF8"/>
<keyword evidence="2" id="KW-1185">Reference proteome</keyword>
<organism evidence="1 2">
    <name type="scientific">Bondarzewia mesenterica</name>
    <dbReference type="NCBI Taxonomy" id="1095465"/>
    <lineage>
        <taxon>Eukaryota</taxon>
        <taxon>Fungi</taxon>
        <taxon>Dikarya</taxon>
        <taxon>Basidiomycota</taxon>
        <taxon>Agaricomycotina</taxon>
        <taxon>Agaricomycetes</taxon>
        <taxon>Russulales</taxon>
        <taxon>Bondarzewiaceae</taxon>
        <taxon>Bondarzewia</taxon>
    </lineage>
</organism>
<reference evidence="1 2" key="1">
    <citation type="submission" date="2019-02" db="EMBL/GenBank/DDBJ databases">
        <title>Genome sequencing of the rare red list fungi Bondarzewia mesenterica.</title>
        <authorList>
            <person name="Buettner E."/>
            <person name="Kellner H."/>
        </authorList>
    </citation>
    <scope>NUCLEOTIDE SEQUENCE [LARGE SCALE GENOMIC DNA]</scope>
    <source>
        <strain evidence="1 2">DSM 108281</strain>
    </source>
</reference>
<dbReference type="EMBL" id="SGPL01000088">
    <property type="protein sequence ID" value="THH18054.1"/>
    <property type="molecule type" value="Genomic_DNA"/>
</dbReference>
<accession>A0A4S4LZF8</accession>
<comment type="caution">
    <text evidence="1">The sequence shown here is derived from an EMBL/GenBank/DDBJ whole genome shotgun (WGS) entry which is preliminary data.</text>
</comment>
<dbReference type="Proteomes" id="UP000310158">
    <property type="component" value="Unassembled WGS sequence"/>
</dbReference>
<name>A0A4S4LZF8_9AGAM</name>
<dbReference type="OrthoDB" id="430436at2759"/>
<gene>
    <name evidence="1" type="ORF">EW146_g2851</name>
</gene>
<evidence type="ECO:0000313" key="1">
    <source>
        <dbReference type="EMBL" id="THH18054.1"/>
    </source>
</evidence>
<protein>
    <submittedName>
        <fullName evidence="1">Uncharacterized protein</fullName>
    </submittedName>
</protein>
<sequence length="247" mass="26979">MLTFGNSEYNLKDQDIQRPGLWPCSLDDRPNTLHIVERVNKYPPHGRRGNVDMVSQAALKHSHKSFACSAGHAVCTDNNPHPAFPQQIYNDISHHRASGQSALLKGATGTTGKQLLCELLASPQFIPISEAGQVVDFEKIEQAALTDGGWELCSGRALILYAGCRYVVSAAKPHVQTTRNCTSSTSLCVHSPISPLGHSTYPHFRAHADIADAHAYALYRRSKGPTEQALTSLSYSDTLIYHLGGYL</sequence>
<proteinExistence type="predicted"/>
<evidence type="ECO:0000313" key="2">
    <source>
        <dbReference type="Proteomes" id="UP000310158"/>
    </source>
</evidence>